<evidence type="ECO:0000313" key="3">
    <source>
        <dbReference type="Proteomes" id="UP001259803"/>
    </source>
</evidence>
<evidence type="ECO:0000256" key="1">
    <source>
        <dbReference type="SAM" id="MobiDB-lite"/>
    </source>
</evidence>
<proteinExistence type="predicted"/>
<comment type="caution">
    <text evidence="2">The sequence shown here is derived from an EMBL/GenBank/DDBJ whole genome shotgun (WGS) entry which is preliminary data.</text>
</comment>
<evidence type="ECO:0000313" key="2">
    <source>
        <dbReference type="EMBL" id="MDT0574713.1"/>
    </source>
</evidence>
<accession>A0ABU2ZF54</accession>
<dbReference type="InterPro" id="IPR023346">
    <property type="entry name" value="Lysozyme-like_dom_sf"/>
</dbReference>
<protein>
    <submittedName>
        <fullName evidence="2">Lytic transglycosylase domain-containing protein</fullName>
    </submittedName>
</protein>
<organism evidence="2 3">
    <name type="scientific">Croceicoccus esteveae</name>
    <dbReference type="NCBI Taxonomy" id="3075597"/>
    <lineage>
        <taxon>Bacteria</taxon>
        <taxon>Pseudomonadati</taxon>
        <taxon>Pseudomonadota</taxon>
        <taxon>Alphaproteobacteria</taxon>
        <taxon>Sphingomonadales</taxon>
        <taxon>Erythrobacteraceae</taxon>
        <taxon>Croceicoccus</taxon>
    </lineage>
</organism>
<dbReference type="RefSeq" id="WP_311339280.1">
    <property type="nucleotide sequence ID" value="NZ_JAVRHS010000001.1"/>
</dbReference>
<feature type="region of interest" description="Disordered" evidence="1">
    <location>
        <begin position="1"/>
        <end position="26"/>
    </location>
</feature>
<dbReference type="Gene3D" id="1.10.530.10">
    <property type="match status" value="1"/>
</dbReference>
<gene>
    <name evidence="2" type="ORF">RM533_00785</name>
</gene>
<dbReference type="Proteomes" id="UP001259803">
    <property type="component" value="Unassembled WGS sequence"/>
</dbReference>
<reference evidence="2 3" key="1">
    <citation type="submission" date="2023-09" db="EMBL/GenBank/DDBJ databases">
        <authorList>
            <person name="Rey-Velasco X."/>
        </authorList>
    </citation>
    <scope>NUCLEOTIDE SEQUENCE [LARGE SCALE GENOMIC DNA]</scope>
    <source>
        <strain evidence="2 3">F390</strain>
    </source>
</reference>
<keyword evidence="3" id="KW-1185">Reference proteome</keyword>
<dbReference type="EMBL" id="JAVRHS010000001">
    <property type="protein sequence ID" value="MDT0574713.1"/>
    <property type="molecule type" value="Genomic_DNA"/>
</dbReference>
<sequence length="317" mass="32822">MSNSLSPDGQARPTPAQPSHISSRGLSSLDRSRVAIANAAQRTGVDFNYLLAQAKLESSLDPAARARSSSAAGLYQFIDTTWLATLDRHGAALGLGHAAAAVEHRDGRHVISDPVLRNEIMALRHDPQASALLAGALANDNRAALSPVLGREPDAAELYLAHFLGAGGATRFLTAMSQDPTQSAVSLLPAPAAANRGIFFHPAGNGRSLGEVMALLRDKMSTAMESDQIPAGSLQTAPLRFAAAAAEHAGYGPGTQALGYSIQNHGLSPAAQPTGAAPARPLTMAETLHRQFALGGAGQGGPRHVRTAYAKLQAFGI</sequence>
<dbReference type="SUPFAM" id="SSF53955">
    <property type="entry name" value="Lysozyme-like"/>
    <property type="match status" value="1"/>
</dbReference>
<name>A0ABU2ZF54_9SPHN</name>